<name>A0A6A4HKB0_9AGAR</name>
<dbReference type="AlphaFoldDB" id="A0A6A4HKB0"/>
<gene>
    <name evidence="1" type="ORF">BT96DRAFT_1104597</name>
</gene>
<proteinExistence type="predicted"/>
<dbReference type="EMBL" id="ML769475">
    <property type="protein sequence ID" value="KAE9398959.1"/>
    <property type="molecule type" value="Genomic_DNA"/>
</dbReference>
<dbReference type="Proteomes" id="UP000799118">
    <property type="component" value="Unassembled WGS sequence"/>
</dbReference>
<sequence length="79" mass="8951">MISASSVVVEHSFSRGCILISHLCNCLQANTIRALMCFGDWLQQDFILNAELVEFLRDKGKAKDNAEDNFFIDDNELLL</sequence>
<keyword evidence="2" id="KW-1185">Reference proteome</keyword>
<evidence type="ECO:0000313" key="2">
    <source>
        <dbReference type="Proteomes" id="UP000799118"/>
    </source>
</evidence>
<accession>A0A6A4HKB0</accession>
<evidence type="ECO:0008006" key="3">
    <source>
        <dbReference type="Google" id="ProtNLM"/>
    </source>
</evidence>
<protein>
    <recommendedName>
        <fullName evidence="3">HAT C-terminal dimerisation domain-containing protein</fullName>
    </recommendedName>
</protein>
<reference evidence="1" key="1">
    <citation type="journal article" date="2019" name="Environ. Microbiol.">
        <title>Fungal ecological strategies reflected in gene transcription - a case study of two litter decomposers.</title>
        <authorList>
            <person name="Barbi F."/>
            <person name="Kohler A."/>
            <person name="Barry K."/>
            <person name="Baskaran P."/>
            <person name="Daum C."/>
            <person name="Fauchery L."/>
            <person name="Ihrmark K."/>
            <person name="Kuo A."/>
            <person name="LaButti K."/>
            <person name="Lipzen A."/>
            <person name="Morin E."/>
            <person name="Grigoriev I.V."/>
            <person name="Henrissat B."/>
            <person name="Lindahl B."/>
            <person name="Martin F."/>
        </authorList>
    </citation>
    <scope>NUCLEOTIDE SEQUENCE</scope>
    <source>
        <strain evidence="1">JB14</strain>
    </source>
</reference>
<organism evidence="1 2">
    <name type="scientific">Gymnopus androsaceus JB14</name>
    <dbReference type="NCBI Taxonomy" id="1447944"/>
    <lineage>
        <taxon>Eukaryota</taxon>
        <taxon>Fungi</taxon>
        <taxon>Dikarya</taxon>
        <taxon>Basidiomycota</taxon>
        <taxon>Agaricomycotina</taxon>
        <taxon>Agaricomycetes</taxon>
        <taxon>Agaricomycetidae</taxon>
        <taxon>Agaricales</taxon>
        <taxon>Marasmiineae</taxon>
        <taxon>Omphalotaceae</taxon>
        <taxon>Gymnopus</taxon>
    </lineage>
</organism>
<evidence type="ECO:0000313" key="1">
    <source>
        <dbReference type="EMBL" id="KAE9398959.1"/>
    </source>
</evidence>
<dbReference type="OrthoDB" id="1715602at2759"/>